<accession>A0A9R0HW60</accession>
<dbReference type="PANTHER" id="PTHR27005:SF283">
    <property type="entry name" value="OS02G0633066 PROTEIN"/>
    <property type="match status" value="1"/>
</dbReference>
<evidence type="ECO:0000256" key="12">
    <source>
        <dbReference type="ARBA" id="ARBA00047951"/>
    </source>
</evidence>
<dbReference type="SUPFAM" id="SSF56112">
    <property type="entry name" value="Protein kinase-like (PK-like)"/>
    <property type="match status" value="1"/>
</dbReference>
<dbReference type="InterPro" id="IPR001245">
    <property type="entry name" value="Ser-Thr/Tyr_kinase_cat_dom"/>
</dbReference>
<feature type="domain" description="EGF-like" evidence="17">
    <location>
        <begin position="261"/>
        <end position="304"/>
    </location>
</feature>
<dbReference type="GO" id="GO:0005524">
    <property type="term" value="F:ATP binding"/>
    <property type="evidence" value="ECO:0007669"/>
    <property type="project" value="UniProtKB-UniRule"/>
</dbReference>
<dbReference type="PROSITE" id="PS50026">
    <property type="entry name" value="EGF_3"/>
    <property type="match status" value="2"/>
</dbReference>
<dbReference type="KEGG" id="soe:110777879"/>
<dbReference type="InterPro" id="IPR000152">
    <property type="entry name" value="EGF-type_Asp/Asn_hydroxyl_site"/>
</dbReference>
<dbReference type="PANTHER" id="PTHR27005">
    <property type="entry name" value="WALL-ASSOCIATED RECEPTOR KINASE-LIKE 21"/>
    <property type="match status" value="1"/>
</dbReference>
<dbReference type="GO" id="GO:0005509">
    <property type="term" value="F:calcium ion binding"/>
    <property type="evidence" value="ECO:0007669"/>
    <property type="project" value="InterPro"/>
</dbReference>
<reference evidence="19" key="2">
    <citation type="submission" date="2025-08" db="UniProtKB">
        <authorList>
            <consortium name="RefSeq"/>
        </authorList>
    </citation>
    <scope>IDENTIFICATION</scope>
    <source>
        <tissue evidence="19">Leaf</tissue>
    </source>
</reference>
<comment type="catalytic activity">
    <reaction evidence="12">
        <text>L-threonyl-[protein] + ATP = O-phospho-L-threonyl-[protein] + ADP + H(+)</text>
        <dbReference type="Rhea" id="RHEA:46608"/>
        <dbReference type="Rhea" id="RHEA-COMP:11060"/>
        <dbReference type="Rhea" id="RHEA-COMP:11605"/>
        <dbReference type="ChEBI" id="CHEBI:15378"/>
        <dbReference type="ChEBI" id="CHEBI:30013"/>
        <dbReference type="ChEBI" id="CHEBI:30616"/>
        <dbReference type="ChEBI" id="CHEBI:61977"/>
        <dbReference type="ChEBI" id="CHEBI:456216"/>
    </reaction>
</comment>
<keyword evidence="7" id="KW-0418">Kinase</keyword>
<gene>
    <name evidence="19" type="primary">LOC110777879</name>
</gene>
<evidence type="ECO:0000256" key="10">
    <source>
        <dbReference type="ARBA" id="ARBA00023180"/>
    </source>
</evidence>
<keyword evidence="4" id="KW-0808">Transferase</keyword>
<dbReference type="GO" id="GO:0004674">
    <property type="term" value="F:protein serine/threonine kinase activity"/>
    <property type="evidence" value="ECO:0007669"/>
    <property type="project" value="UniProtKB-KW"/>
</dbReference>
<feature type="domain" description="Protein kinase" evidence="16">
    <location>
        <begin position="431"/>
        <end position="708"/>
    </location>
</feature>
<protein>
    <submittedName>
        <fullName evidence="19">Wall-associated receptor kinase 2-like</fullName>
    </submittedName>
</protein>
<dbReference type="Proteomes" id="UP000813463">
    <property type="component" value="Chromosome 3"/>
</dbReference>
<dbReference type="Gene3D" id="2.10.25.10">
    <property type="entry name" value="Laminin"/>
    <property type="match status" value="1"/>
</dbReference>
<dbReference type="SMART" id="SM00181">
    <property type="entry name" value="EGF"/>
    <property type="match status" value="2"/>
</dbReference>
<dbReference type="Gene3D" id="3.30.200.20">
    <property type="entry name" value="Phosphorylase Kinase, domain 1"/>
    <property type="match status" value="1"/>
</dbReference>
<reference evidence="18" key="1">
    <citation type="journal article" date="2021" name="Nat. Commun.">
        <title>Genomic analyses provide insights into spinach domestication and the genetic basis of agronomic traits.</title>
        <authorList>
            <person name="Cai X."/>
            <person name="Sun X."/>
            <person name="Xu C."/>
            <person name="Sun H."/>
            <person name="Wang X."/>
            <person name="Ge C."/>
            <person name="Zhang Z."/>
            <person name="Wang Q."/>
            <person name="Fei Z."/>
            <person name="Jiao C."/>
            <person name="Wang Q."/>
        </authorList>
    </citation>
    <scope>NUCLEOTIDE SEQUENCE [LARGE SCALE GENOMIC DNA]</scope>
    <source>
        <strain evidence="18">cv. Varoflay</strain>
    </source>
</reference>
<dbReference type="InterPro" id="IPR001881">
    <property type="entry name" value="EGF-like_Ca-bd_dom"/>
</dbReference>
<evidence type="ECO:0000313" key="19">
    <source>
        <dbReference type="RefSeq" id="XP_021838153.2"/>
    </source>
</evidence>
<dbReference type="Pfam" id="PF07645">
    <property type="entry name" value="EGF_CA"/>
    <property type="match status" value="1"/>
</dbReference>
<dbReference type="PROSITE" id="PS00107">
    <property type="entry name" value="PROTEIN_KINASE_ATP"/>
    <property type="match status" value="1"/>
</dbReference>
<dbReference type="RefSeq" id="XP_021838153.2">
    <property type="nucleotide sequence ID" value="XM_021982461.2"/>
</dbReference>
<keyword evidence="10" id="KW-0325">Glycoprotein</keyword>
<proteinExistence type="predicted"/>
<evidence type="ECO:0000256" key="5">
    <source>
        <dbReference type="ARBA" id="ARBA00022729"/>
    </source>
</evidence>
<evidence type="ECO:0000256" key="7">
    <source>
        <dbReference type="ARBA" id="ARBA00022777"/>
    </source>
</evidence>
<comment type="catalytic activity">
    <reaction evidence="11">
        <text>L-seryl-[protein] + ATP = O-phospho-L-seryl-[protein] + ADP + H(+)</text>
        <dbReference type="Rhea" id="RHEA:17989"/>
        <dbReference type="Rhea" id="RHEA-COMP:9863"/>
        <dbReference type="Rhea" id="RHEA-COMP:11604"/>
        <dbReference type="ChEBI" id="CHEBI:15378"/>
        <dbReference type="ChEBI" id="CHEBI:29999"/>
        <dbReference type="ChEBI" id="CHEBI:30616"/>
        <dbReference type="ChEBI" id="CHEBI:83421"/>
        <dbReference type="ChEBI" id="CHEBI:456216"/>
    </reaction>
</comment>
<evidence type="ECO:0000256" key="3">
    <source>
        <dbReference type="ARBA" id="ARBA00022536"/>
    </source>
</evidence>
<evidence type="ECO:0000256" key="13">
    <source>
        <dbReference type="PROSITE-ProRule" id="PRU00076"/>
    </source>
</evidence>
<dbReference type="PROSITE" id="PS01187">
    <property type="entry name" value="EGF_CA"/>
    <property type="match status" value="1"/>
</dbReference>
<dbReference type="SMART" id="SM00220">
    <property type="entry name" value="S_TKc"/>
    <property type="match status" value="1"/>
</dbReference>
<dbReference type="InterPro" id="IPR000742">
    <property type="entry name" value="EGF"/>
</dbReference>
<feature type="signal peptide" evidence="15">
    <location>
        <begin position="1"/>
        <end position="27"/>
    </location>
</feature>
<keyword evidence="18" id="KW-1185">Reference proteome</keyword>
<dbReference type="AlphaFoldDB" id="A0A9R0HW60"/>
<evidence type="ECO:0000256" key="6">
    <source>
        <dbReference type="ARBA" id="ARBA00022741"/>
    </source>
</evidence>
<evidence type="ECO:0000259" key="16">
    <source>
        <dbReference type="PROSITE" id="PS50011"/>
    </source>
</evidence>
<evidence type="ECO:0000313" key="18">
    <source>
        <dbReference type="Proteomes" id="UP000813463"/>
    </source>
</evidence>
<keyword evidence="6 14" id="KW-0547">Nucleotide-binding</keyword>
<comment type="subcellular location">
    <subcellularLocation>
        <location evidence="1">Membrane</location>
        <topology evidence="1">Single-pass type I membrane protein</topology>
    </subcellularLocation>
</comment>
<dbReference type="InterPro" id="IPR045274">
    <property type="entry name" value="WAK-like"/>
</dbReference>
<dbReference type="GO" id="GO:0007166">
    <property type="term" value="P:cell surface receptor signaling pathway"/>
    <property type="evidence" value="ECO:0000318"/>
    <property type="project" value="GO_Central"/>
</dbReference>
<name>A0A9R0HW60_SPIOL</name>
<evidence type="ECO:0000256" key="2">
    <source>
        <dbReference type="ARBA" id="ARBA00022527"/>
    </source>
</evidence>
<dbReference type="SMART" id="SM00179">
    <property type="entry name" value="EGF_CA"/>
    <property type="match status" value="2"/>
</dbReference>
<evidence type="ECO:0000256" key="4">
    <source>
        <dbReference type="ARBA" id="ARBA00022679"/>
    </source>
</evidence>
<dbReference type="InterPro" id="IPR000719">
    <property type="entry name" value="Prot_kinase_dom"/>
</dbReference>
<evidence type="ECO:0000259" key="17">
    <source>
        <dbReference type="PROSITE" id="PS50026"/>
    </source>
</evidence>
<dbReference type="PROSITE" id="PS50011">
    <property type="entry name" value="PROTEIN_KINASE_DOM"/>
    <property type="match status" value="1"/>
</dbReference>
<organism evidence="18 19">
    <name type="scientific">Spinacia oleracea</name>
    <name type="common">Spinach</name>
    <dbReference type="NCBI Taxonomy" id="3562"/>
    <lineage>
        <taxon>Eukaryota</taxon>
        <taxon>Viridiplantae</taxon>
        <taxon>Streptophyta</taxon>
        <taxon>Embryophyta</taxon>
        <taxon>Tracheophyta</taxon>
        <taxon>Spermatophyta</taxon>
        <taxon>Magnoliopsida</taxon>
        <taxon>eudicotyledons</taxon>
        <taxon>Gunneridae</taxon>
        <taxon>Pentapetalae</taxon>
        <taxon>Caryophyllales</taxon>
        <taxon>Chenopodiaceae</taxon>
        <taxon>Chenopodioideae</taxon>
        <taxon>Anserineae</taxon>
        <taxon>Spinacia</taxon>
    </lineage>
</organism>
<dbReference type="InterPro" id="IPR008271">
    <property type="entry name" value="Ser/Thr_kinase_AS"/>
</dbReference>
<dbReference type="CDD" id="cd14066">
    <property type="entry name" value="STKc_IRAK"/>
    <property type="match status" value="1"/>
</dbReference>
<keyword evidence="2" id="KW-0723">Serine/threonine-protein kinase</keyword>
<keyword evidence="8 14" id="KW-0067">ATP-binding</keyword>
<evidence type="ECO:0000256" key="8">
    <source>
        <dbReference type="ARBA" id="ARBA00022840"/>
    </source>
</evidence>
<dbReference type="InterPro" id="IPR011009">
    <property type="entry name" value="Kinase-like_dom_sf"/>
</dbReference>
<evidence type="ECO:0000256" key="9">
    <source>
        <dbReference type="ARBA" id="ARBA00023157"/>
    </source>
</evidence>
<dbReference type="GO" id="GO:0030247">
    <property type="term" value="F:polysaccharide binding"/>
    <property type="evidence" value="ECO:0007669"/>
    <property type="project" value="InterPro"/>
</dbReference>
<keyword evidence="9" id="KW-1015">Disulfide bond</keyword>
<dbReference type="PROSITE" id="PS00108">
    <property type="entry name" value="PROTEIN_KINASE_ST"/>
    <property type="match status" value="1"/>
</dbReference>
<evidence type="ECO:0000256" key="11">
    <source>
        <dbReference type="ARBA" id="ARBA00047558"/>
    </source>
</evidence>
<dbReference type="CDD" id="cd00054">
    <property type="entry name" value="EGF_CA"/>
    <property type="match status" value="2"/>
</dbReference>
<evidence type="ECO:0000256" key="14">
    <source>
        <dbReference type="PROSITE-ProRule" id="PRU10141"/>
    </source>
</evidence>
<evidence type="ECO:0000256" key="1">
    <source>
        <dbReference type="ARBA" id="ARBA00004479"/>
    </source>
</evidence>
<feature type="binding site" evidence="14">
    <location>
        <position position="460"/>
    </location>
    <ligand>
        <name>ATP</name>
        <dbReference type="ChEBI" id="CHEBI:30616"/>
    </ligand>
</feature>
<dbReference type="Gene3D" id="1.10.510.10">
    <property type="entry name" value="Transferase(Phosphotransferase) domain 1"/>
    <property type="match status" value="1"/>
</dbReference>
<dbReference type="GO" id="GO:0005886">
    <property type="term" value="C:plasma membrane"/>
    <property type="evidence" value="ECO:0000318"/>
    <property type="project" value="GO_Central"/>
</dbReference>
<comment type="caution">
    <text evidence="13">Lacks conserved residue(s) required for the propagation of feature annotation.</text>
</comment>
<keyword evidence="3 13" id="KW-0245">EGF-like domain</keyword>
<feature type="chain" id="PRO_5045271236" evidence="15">
    <location>
        <begin position="28"/>
        <end position="774"/>
    </location>
</feature>
<dbReference type="InterPro" id="IPR049883">
    <property type="entry name" value="NOTCH1_EGF-like"/>
</dbReference>
<dbReference type="InterPro" id="IPR017441">
    <property type="entry name" value="Protein_kinase_ATP_BS"/>
</dbReference>
<dbReference type="GeneID" id="110777879"/>
<keyword evidence="5 15" id="KW-0732">Signal</keyword>
<evidence type="ECO:0000256" key="15">
    <source>
        <dbReference type="SAM" id="SignalP"/>
    </source>
</evidence>
<dbReference type="InterPro" id="IPR018097">
    <property type="entry name" value="EGF_Ca-bd_CS"/>
</dbReference>
<dbReference type="Pfam" id="PF07714">
    <property type="entry name" value="PK_Tyr_Ser-Thr"/>
    <property type="match status" value="1"/>
</dbReference>
<sequence length="774" mass="84973">MRTFATTCSFHFRCLLLLILVVQSTLSAPHRTSVAKPGCPSQCGNLTIPYPFGIGFSCSMAFGYTLTCDASTDPPKTFIPIPITDTKTQVFHISASEIRIINRVTFSCFNLQGDEVLNRTEMIAFTDISPYSFSASANKFTVIGCDVLGIIVGLQGLGAACGSLCAKQEDVIGGYCSAIGCCQALIPKGLNAVGFTFSYPLNHSNVIGFNPCVYAFLAEEDKFVFQGASDLVDPNFANRTTKNVPIVLDWSISNETCSQAKQNLTSYACQGNTTCSDSDSGKGGYHCYCLPGYEGNPYLTPGCTDIDECSEQNENQCSKNCKNTPGSYLCSCPSKYSGDGFINGTGCVPESSLVGMKAGLGSSIGVLLVLIGTSWTCFLIRKRRLKKLREQLFESNGGLLLEKQLSSDKQAGVQSAKIYTIKELKLSTSNFSEDNILGKGGYGTVYKGIFPNNQVVAIKKSKVVDQTQIEQFINEVVILTRINHRNVVQLLGCCLETEVPILVYEFIANGTLYDHIHSKTTSPASWLSWSTCLRIAVEAAEALAYLHSASFTPVIHRDVKSTNILLDENYAAKISDFGASRLVPLDYTKISTLVQGTLGYLDPEYFFSSQLTEKSDVYSFGVVVAELLTRQKPIPSERENLATRFVRYMREEDSVFEIIDPELVKEAPQEQLIIVADLVKKCLSMKGEDRPTMKDVAVELGRLRKQTIETTTNLLPANDEQQQEQGDLYPVSVQGLTEQFQDDRIVVETTSTVDNNSGFHSLHKEIIFEMSCPR</sequence>
<dbReference type="Pfam" id="PF13947">
    <property type="entry name" value="GUB_WAK_bind"/>
    <property type="match status" value="1"/>
</dbReference>
<dbReference type="InterPro" id="IPR025287">
    <property type="entry name" value="WAK_GUB"/>
</dbReference>
<dbReference type="PROSITE" id="PS00010">
    <property type="entry name" value="ASX_HYDROXYL"/>
    <property type="match status" value="1"/>
</dbReference>
<feature type="domain" description="EGF-like" evidence="17">
    <location>
        <begin position="305"/>
        <end position="342"/>
    </location>
</feature>
<dbReference type="SUPFAM" id="SSF57196">
    <property type="entry name" value="EGF/Laminin"/>
    <property type="match status" value="1"/>
</dbReference>